<feature type="region of interest" description="Disordered" evidence="2">
    <location>
        <begin position="37"/>
        <end position="96"/>
    </location>
</feature>
<dbReference type="OrthoDB" id="1668230at2759"/>
<evidence type="ECO:0000313" key="5">
    <source>
        <dbReference type="Proteomes" id="UP000652761"/>
    </source>
</evidence>
<name>A0A843W636_COLES</name>
<dbReference type="GO" id="GO:0004672">
    <property type="term" value="F:protein kinase activity"/>
    <property type="evidence" value="ECO:0007669"/>
    <property type="project" value="InterPro"/>
</dbReference>
<feature type="domain" description="Protein kinase" evidence="3">
    <location>
        <begin position="173"/>
        <end position="433"/>
    </location>
</feature>
<feature type="region of interest" description="Disordered" evidence="2">
    <location>
        <begin position="954"/>
        <end position="973"/>
    </location>
</feature>
<dbReference type="SUPFAM" id="SSF56112">
    <property type="entry name" value="Protein kinase-like (PK-like)"/>
    <property type="match status" value="3"/>
</dbReference>
<evidence type="ECO:0000313" key="4">
    <source>
        <dbReference type="EMBL" id="MQL98619.1"/>
    </source>
</evidence>
<dbReference type="InterPro" id="IPR000719">
    <property type="entry name" value="Prot_kinase_dom"/>
</dbReference>
<feature type="coiled-coil region" evidence="1">
    <location>
        <begin position="1189"/>
        <end position="1230"/>
    </location>
</feature>
<reference evidence="4" key="1">
    <citation type="submission" date="2017-07" db="EMBL/GenBank/DDBJ databases">
        <title>Taro Niue Genome Assembly and Annotation.</title>
        <authorList>
            <person name="Atibalentja N."/>
            <person name="Keating K."/>
            <person name="Fields C.J."/>
        </authorList>
    </citation>
    <scope>NUCLEOTIDE SEQUENCE</scope>
    <source>
        <strain evidence="4">Niue_2</strain>
        <tissue evidence="4">Leaf</tissue>
    </source>
</reference>
<feature type="domain" description="Protein kinase" evidence="3">
    <location>
        <begin position="640"/>
        <end position="896"/>
    </location>
</feature>
<feature type="region of interest" description="Disordered" evidence="2">
    <location>
        <begin position="594"/>
        <end position="613"/>
    </location>
</feature>
<gene>
    <name evidence="4" type="ORF">Taro_031333</name>
</gene>
<dbReference type="EMBL" id="NMUH01002216">
    <property type="protein sequence ID" value="MQL98619.1"/>
    <property type="molecule type" value="Genomic_DNA"/>
</dbReference>
<sequence length="1960" mass="214190">SSAAIFEASSSTRFSVYAASNDGRLWKILTETSIPKHQAFRERDGRRSRVPSPWCRRRGSRPADGGETGQGLGSSPDRQEEEAHVSSGAWSFSSSSTSSLASDVVSDDGDSGYPLTQSEYEEIPSFRWIASPLRWWKTKKKTHSKTNHIPLTRNMNVVFFDHHLAFTFKDLLGAPTEVLGTGTYGSVHKATLKDGHQLVMRRLSCAIAENFEAEVNVLGKIRHPNILALRAYCTWPQGEKVLVFDYMPRGSLSAFLQGSDQFANVGYMLERIEMAIEITRGLDYLHTHCNMVHGNLTSKNILLDDDGDDDNDGYGAAKIADYGLLHVTTTAFGSNRTAAGGASDYRAPELPMLEKPNKKTDVYSLGVIIRKLLNGDGPRTSITDRWEPPTWDVAGWVCQAMVATFREAQRCMDTSPEARPEALDVLLRLQAIYERTPRGTYSVRPRGRVMVIGKEIRLAARARTPRATARGAEIRLPAKARREVKSADGSAGSADTTAVTTPTTAARGAEIKLPAKARREVKSADGSAGSADTTAVTTPTTGLVITSLDIAKEGMSKDSQGNLKGEKVPNPTPAEEITCGGAAIEELPAQYLGDAGAHEPHSKDQKKTHSKTNHIPLTRYMNVQYFDHRLVFTLIDDIDGLPTEVLGTGTYGSVHKATLWDGHQLAMRSLSCVIAGNFTEKVNELGKIRHPNILALRAYCTSPQGQKVLVSDYMPRGSLSAFLQGSEPADAISMLERINMAIGITRGLDYLHTHCDMVHGNLTSKNILLDDDGDDDDDGYGAKIADYGLLHLTTTAFGSNRTTAGGASDYRAPELPMLEKPNKKTDVYSLGVIILELLTGDCLRKAMDGWTPMWDVAGWLRGTLDATFREARHCMDRSPEARPEALDVLLRLRTIYSRTSSYRARAIGAAIRLPAKARREVKSTDGSAGSADTTAVATPTTGLGVTSLDIAKEGTSKDSQGNLEGEKVPNPTTVEEITCGGPAIEELPAQYLGDAGDHEPHSKHQSPMTETEETSAESVAPMPCQIRDIVANSPPSQLEGHDRLEEVLTDQEESEESKGIKGSDMTSGGAGINPLSSIDWSKVENMEVELQVPSTSPLISSEPDLIYQSYFQTLHKLANTSPPLRSHVLEGHVNRMVVGLHSMGYPLDEWTKAAILLLVSAKKREYIEHHVDAYKVSLEVQLKEFTSAINLVKEDMARTQSGIRALEQRNQELDETIAALKLEQEKVVDELTTGRDQLALSEAKAESISIDMDRVKQQHSATSRLRDEMLQELPSLDQTVEQQRSKASFAAASDSMVPRLCTILMKGNDLSGKNTAHARTAIGGKEPGIPGGSRASETSAKLVHFEGYHTFTFDELLGADAELLGKNTYSAMYKATLGDGSQVAVRRLRSMETAKDFVTEVNLLRNIRHSNLLAPRAYHYNPNGEKFLVFDYMPNGARGNSTPIDWPTSINIAIGAARGLHHLHTQGNMVHGNLSGANVLLDYHVNVKVGGYGLSKLLTPAAAKSNFMGITRASGYHAPELSNLNKVNSKTDVYSLGVIILELLTGKSPTCLDKTQWVASIAKVETTAQPEFRDTLNLALKCVDASPDVRPEMQKVLQQLEEIKSKFEKTTLSPSTKGGNKPNDAGAAAASTITTASPVTAERTSPFKDNTPWTSINFVNDVNLPQACTSENIISSPLASSASDAEAMPAPINSCKHKDENLAKMTPQGDLKDSEIPNPTQAEEITQNPFVNEELDALNPAEHRTGVRTDTQRCNAMSQGTGASPLSSIDWAAVDIQAHLHVPTSPPLISSDPDSGYQRYFRTLYDLAHRSPPLPCNVLEVQLNSMIMGLHSLGYPLDTWVNVANLVLVLARKQEYIEQHVDDYKVHVEMQLKQFTSAITPAKEQITGTQSEITVLEQKQEELDESIVAEAKVESIFVRMNCLNQQYSAISNMRGAMLLELPSLDEVFESNFQEIMTRKF</sequence>
<evidence type="ECO:0000256" key="1">
    <source>
        <dbReference type="SAM" id="Coils"/>
    </source>
</evidence>
<evidence type="ECO:0000259" key="3">
    <source>
        <dbReference type="PROSITE" id="PS50011"/>
    </source>
</evidence>
<protein>
    <recommendedName>
        <fullName evidence="3">Protein kinase domain-containing protein</fullName>
    </recommendedName>
</protein>
<feature type="compositionally biased region" description="Low complexity" evidence="2">
    <location>
        <begin position="494"/>
        <end position="508"/>
    </location>
</feature>
<accession>A0A843W636</accession>
<dbReference type="PROSITE" id="PS50011">
    <property type="entry name" value="PROTEIN_KINASE_DOM"/>
    <property type="match status" value="3"/>
</dbReference>
<feature type="compositionally biased region" description="Basic and acidic residues" evidence="2">
    <location>
        <begin position="596"/>
        <end position="607"/>
    </location>
</feature>
<evidence type="ECO:0000256" key="2">
    <source>
        <dbReference type="SAM" id="MobiDB-lite"/>
    </source>
</evidence>
<dbReference type="Proteomes" id="UP000652761">
    <property type="component" value="Unassembled WGS sequence"/>
</dbReference>
<feature type="compositionally biased region" description="Low complexity" evidence="2">
    <location>
        <begin position="85"/>
        <end position="96"/>
    </location>
</feature>
<feature type="region of interest" description="Disordered" evidence="2">
    <location>
        <begin position="1610"/>
        <end position="1648"/>
    </location>
</feature>
<dbReference type="GO" id="GO:0005524">
    <property type="term" value="F:ATP binding"/>
    <property type="evidence" value="ECO:0007669"/>
    <property type="project" value="InterPro"/>
</dbReference>
<dbReference type="InterPro" id="IPR011009">
    <property type="entry name" value="Kinase-like_dom_sf"/>
</dbReference>
<dbReference type="Pfam" id="PF07714">
    <property type="entry name" value="PK_Tyr_Ser-Thr"/>
    <property type="match status" value="3"/>
</dbReference>
<keyword evidence="5" id="KW-1185">Reference proteome</keyword>
<dbReference type="Gene3D" id="1.10.510.10">
    <property type="entry name" value="Transferase(Phosphotransferase) domain 1"/>
    <property type="match status" value="3"/>
</dbReference>
<feature type="region of interest" description="Disordered" evidence="2">
    <location>
        <begin position="1047"/>
        <end position="1072"/>
    </location>
</feature>
<dbReference type="PANTHER" id="PTHR48008">
    <property type="entry name" value="LEUCINE-RICH REPEAT RECEPTOR-LIKE PROTEIN KINASE IMK3-RELATED"/>
    <property type="match status" value="1"/>
</dbReference>
<organism evidence="4 5">
    <name type="scientific">Colocasia esculenta</name>
    <name type="common">Wild taro</name>
    <name type="synonym">Arum esculentum</name>
    <dbReference type="NCBI Taxonomy" id="4460"/>
    <lineage>
        <taxon>Eukaryota</taxon>
        <taxon>Viridiplantae</taxon>
        <taxon>Streptophyta</taxon>
        <taxon>Embryophyta</taxon>
        <taxon>Tracheophyta</taxon>
        <taxon>Spermatophyta</taxon>
        <taxon>Magnoliopsida</taxon>
        <taxon>Liliopsida</taxon>
        <taxon>Araceae</taxon>
        <taxon>Aroideae</taxon>
        <taxon>Colocasieae</taxon>
        <taxon>Colocasia</taxon>
    </lineage>
</organism>
<feature type="compositionally biased region" description="Low complexity" evidence="2">
    <location>
        <begin position="1625"/>
        <end position="1641"/>
    </location>
</feature>
<comment type="caution">
    <text evidence="4">The sequence shown here is derived from an EMBL/GenBank/DDBJ whole genome shotgun (WGS) entry which is preliminary data.</text>
</comment>
<dbReference type="InterPro" id="IPR001245">
    <property type="entry name" value="Ser-Thr/Tyr_kinase_cat_dom"/>
</dbReference>
<keyword evidence="1" id="KW-0175">Coiled coil</keyword>
<proteinExistence type="predicted"/>
<feature type="region of interest" description="Disordered" evidence="2">
    <location>
        <begin position="478"/>
        <end position="535"/>
    </location>
</feature>
<dbReference type="Gene3D" id="3.30.200.20">
    <property type="entry name" value="Phosphorylase Kinase, domain 1"/>
    <property type="match status" value="1"/>
</dbReference>
<dbReference type="InterPro" id="IPR052451">
    <property type="entry name" value="Ser/Thr_kinase-like"/>
</dbReference>
<feature type="domain" description="Protein kinase" evidence="3">
    <location>
        <begin position="1358"/>
        <end position="1603"/>
    </location>
</feature>
<feature type="non-terminal residue" evidence="4">
    <location>
        <position position="1960"/>
    </location>
</feature>
<feature type="region of interest" description="Disordered" evidence="2">
    <location>
        <begin position="993"/>
        <end position="1015"/>
    </location>
</feature>
<dbReference type="PANTHER" id="PTHR48008:SF6">
    <property type="entry name" value="LEUCINE-RICH REPEAT RECEPTOR-LIKE PROTEIN KINASE IMK3-RELATED"/>
    <property type="match status" value="1"/>
</dbReference>